<accession>A0A0G1U350</accession>
<name>A0A0G1U350_9BACT</name>
<dbReference type="AlphaFoldDB" id="A0A0G1U350"/>
<protein>
    <submittedName>
        <fullName evidence="1">Uncharacterized protein</fullName>
    </submittedName>
</protein>
<comment type="caution">
    <text evidence="1">The sequence shown here is derived from an EMBL/GenBank/DDBJ whole genome shotgun (WGS) entry which is preliminary data.</text>
</comment>
<organism evidence="1 2">
    <name type="scientific">Candidatus Beckwithbacteria bacterium GW2011_GWB1_47_15</name>
    <dbReference type="NCBI Taxonomy" id="1618371"/>
    <lineage>
        <taxon>Bacteria</taxon>
        <taxon>Candidatus Beckwithiibacteriota</taxon>
    </lineage>
</organism>
<dbReference type="EMBL" id="LCNT01000007">
    <property type="protein sequence ID" value="KKU60758.1"/>
    <property type="molecule type" value="Genomic_DNA"/>
</dbReference>
<gene>
    <name evidence="1" type="ORF">UX85_C0007G0045</name>
</gene>
<reference evidence="1 2" key="1">
    <citation type="journal article" date="2015" name="Nature">
        <title>rRNA introns, odd ribosomes, and small enigmatic genomes across a large radiation of phyla.</title>
        <authorList>
            <person name="Brown C.T."/>
            <person name="Hug L.A."/>
            <person name="Thomas B.C."/>
            <person name="Sharon I."/>
            <person name="Castelle C.J."/>
            <person name="Singh A."/>
            <person name="Wilkins M.J."/>
            <person name="Williams K.H."/>
            <person name="Banfield J.F."/>
        </authorList>
    </citation>
    <scope>NUCLEOTIDE SEQUENCE [LARGE SCALE GENOMIC DNA]</scope>
</reference>
<sequence>MKRGVKYFLMLAVYAWLRFDLALRLAFKDDWNPRFDFMAGLFGEADARKFLKFRVKLARERKKSVTVIHSKAVETRVDKFLKANPDTKSGRLERRRLVKKLVFWATDSHINENYVESYKTRMTIADALLSTLFSNAIHPEVDLILTGIDKMVFSRSTNLGFRGEPSPLVHDVIMRHVARILFLHLSELMRLRDEKLDKATKIKLIKELQEAKGGKGSLAFSAEANLKDQYQHTFPLPPEQAKLLLAILDHYRFSPWPDSRETAASLKSQLDSLLGLPLDKLL</sequence>
<evidence type="ECO:0000313" key="1">
    <source>
        <dbReference type="EMBL" id="KKU60758.1"/>
    </source>
</evidence>
<evidence type="ECO:0000313" key="2">
    <source>
        <dbReference type="Proteomes" id="UP000033860"/>
    </source>
</evidence>
<proteinExistence type="predicted"/>
<dbReference type="Proteomes" id="UP000033860">
    <property type="component" value="Unassembled WGS sequence"/>
</dbReference>